<evidence type="ECO:0000256" key="1">
    <source>
        <dbReference type="SAM" id="Phobius"/>
    </source>
</evidence>
<dbReference type="Gene3D" id="3.30.700.10">
    <property type="entry name" value="Glycoprotein, Type 4 Pilin"/>
    <property type="match status" value="1"/>
</dbReference>
<dbReference type="SUPFAM" id="SSF54523">
    <property type="entry name" value="Pili subunits"/>
    <property type="match status" value="1"/>
</dbReference>
<name>A0A3B0ZWD4_9ZZZZ</name>
<dbReference type="InterPro" id="IPR045584">
    <property type="entry name" value="Pilin-like"/>
</dbReference>
<gene>
    <name evidence="2" type="ORF">MNBD_GAMMA21-2766</name>
</gene>
<dbReference type="InterPro" id="IPR012902">
    <property type="entry name" value="N_methyl_site"/>
</dbReference>
<reference evidence="2" key="1">
    <citation type="submission" date="2018-06" db="EMBL/GenBank/DDBJ databases">
        <authorList>
            <person name="Zhirakovskaya E."/>
        </authorList>
    </citation>
    <scope>NUCLEOTIDE SEQUENCE</scope>
</reference>
<keyword evidence="1" id="KW-0472">Membrane</keyword>
<protein>
    <recommendedName>
        <fullName evidence="3">General secretion pathway GspH domain-containing protein</fullName>
    </recommendedName>
</protein>
<sequence length="145" mass="15657">MDSRLEYFGQNGFTLIEMVTVITVVAALAAVMIPRFLQPSNFESRTVSDQLISSARQAQQLAMSKANSANVTWSTNNSAKRIRIQYSESGTQTIDITIPNNISITDSSIAFLKSGSASMGSQVVISVTPNARNVCIETTGYTHAC</sequence>
<proteinExistence type="predicted"/>
<keyword evidence="1" id="KW-0812">Transmembrane</keyword>
<dbReference type="Pfam" id="PF07963">
    <property type="entry name" value="N_methyl"/>
    <property type="match status" value="1"/>
</dbReference>
<dbReference type="NCBIfam" id="TIGR02532">
    <property type="entry name" value="IV_pilin_GFxxxE"/>
    <property type="match status" value="1"/>
</dbReference>
<evidence type="ECO:0008006" key="3">
    <source>
        <dbReference type="Google" id="ProtNLM"/>
    </source>
</evidence>
<organism evidence="2">
    <name type="scientific">hydrothermal vent metagenome</name>
    <dbReference type="NCBI Taxonomy" id="652676"/>
    <lineage>
        <taxon>unclassified sequences</taxon>
        <taxon>metagenomes</taxon>
        <taxon>ecological metagenomes</taxon>
    </lineage>
</organism>
<feature type="transmembrane region" description="Helical" evidence="1">
    <location>
        <begin position="12"/>
        <end position="33"/>
    </location>
</feature>
<dbReference type="AlphaFoldDB" id="A0A3B0ZWD4"/>
<dbReference type="EMBL" id="UOFR01000013">
    <property type="protein sequence ID" value="VAW91667.1"/>
    <property type="molecule type" value="Genomic_DNA"/>
</dbReference>
<accession>A0A3B0ZWD4</accession>
<keyword evidence="1" id="KW-1133">Transmembrane helix</keyword>
<evidence type="ECO:0000313" key="2">
    <source>
        <dbReference type="EMBL" id="VAW91667.1"/>
    </source>
</evidence>